<feature type="transmembrane region" description="Helical" evidence="1">
    <location>
        <begin position="84"/>
        <end position="104"/>
    </location>
</feature>
<keyword evidence="1" id="KW-0472">Membrane</keyword>
<evidence type="ECO:0000259" key="2">
    <source>
        <dbReference type="SMART" id="SM00014"/>
    </source>
</evidence>
<keyword evidence="1" id="KW-1133">Transmembrane helix</keyword>
<dbReference type="InterPro" id="IPR036938">
    <property type="entry name" value="PAP2/HPO_sf"/>
</dbReference>
<gene>
    <name evidence="3" type="ORF">OHV25_06450</name>
</gene>
<feature type="transmembrane region" description="Helical" evidence="1">
    <location>
        <begin position="157"/>
        <end position="178"/>
    </location>
</feature>
<dbReference type="CDD" id="cd03392">
    <property type="entry name" value="PAP2_like_2"/>
    <property type="match status" value="1"/>
</dbReference>
<dbReference type="InterPro" id="IPR000326">
    <property type="entry name" value="PAP2/HPO"/>
</dbReference>
<dbReference type="AlphaFoldDB" id="A0AAU2GVK5"/>
<evidence type="ECO:0000313" key="3">
    <source>
        <dbReference type="EMBL" id="WTU39239.1"/>
    </source>
</evidence>
<dbReference type="PANTHER" id="PTHR14969:SF13">
    <property type="entry name" value="AT30094P"/>
    <property type="match status" value="1"/>
</dbReference>
<dbReference type="PANTHER" id="PTHR14969">
    <property type="entry name" value="SPHINGOSINE-1-PHOSPHATE PHOSPHOHYDROLASE"/>
    <property type="match status" value="1"/>
</dbReference>
<name>A0AAU2GVK5_9ACTN</name>
<sequence>MTRARRVGAAVCLLLFVLLTVAVTVRDGAPLPGDRASHAWASAHRPPVALATARAITATGTGALPYLLAVGAGLLAGRDARQRLCAAAGALAVLALGQAVRYGVMNAVARPRPAMADWATHASGHSFPSGHATTAALTAGLLVWGVTARSRSASAHLTAALILLWGAAVGLSRVYLGVHWLTDVLGGWLFAAVWLTLGTLVTARHVPAEMRHEEPVPGR</sequence>
<organism evidence="3">
    <name type="scientific">Streptomyces sp. NBC_00060</name>
    <dbReference type="NCBI Taxonomy" id="2975636"/>
    <lineage>
        <taxon>Bacteria</taxon>
        <taxon>Bacillati</taxon>
        <taxon>Actinomycetota</taxon>
        <taxon>Actinomycetes</taxon>
        <taxon>Kitasatosporales</taxon>
        <taxon>Streptomycetaceae</taxon>
        <taxon>Streptomyces</taxon>
    </lineage>
</organism>
<dbReference type="Gene3D" id="1.20.144.10">
    <property type="entry name" value="Phosphatidic acid phosphatase type 2/haloperoxidase"/>
    <property type="match status" value="1"/>
</dbReference>
<feature type="transmembrane region" description="Helical" evidence="1">
    <location>
        <begin position="55"/>
        <end position="77"/>
    </location>
</feature>
<dbReference type="EMBL" id="CP108253">
    <property type="protein sequence ID" value="WTU39239.1"/>
    <property type="molecule type" value="Genomic_DNA"/>
</dbReference>
<dbReference type="SMART" id="SM00014">
    <property type="entry name" value="acidPPc"/>
    <property type="match status" value="1"/>
</dbReference>
<dbReference type="Pfam" id="PF01569">
    <property type="entry name" value="PAP2"/>
    <property type="match status" value="1"/>
</dbReference>
<evidence type="ECO:0000256" key="1">
    <source>
        <dbReference type="SAM" id="Phobius"/>
    </source>
</evidence>
<protein>
    <submittedName>
        <fullName evidence="3">Phosphatase PAP2 family protein</fullName>
    </submittedName>
</protein>
<feature type="transmembrane region" description="Helical" evidence="1">
    <location>
        <begin position="124"/>
        <end position="145"/>
    </location>
</feature>
<accession>A0AAU2GVK5</accession>
<dbReference type="SUPFAM" id="SSF48317">
    <property type="entry name" value="Acid phosphatase/Vanadium-dependent haloperoxidase"/>
    <property type="match status" value="1"/>
</dbReference>
<reference evidence="3" key="1">
    <citation type="submission" date="2022-10" db="EMBL/GenBank/DDBJ databases">
        <title>The complete genomes of actinobacterial strains from the NBC collection.</title>
        <authorList>
            <person name="Joergensen T.S."/>
            <person name="Alvarez Arevalo M."/>
            <person name="Sterndorff E.B."/>
            <person name="Faurdal D."/>
            <person name="Vuksanovic O."/>
            <person name="Mourched A.-S."/>
            <person name="Charusanti P."/>
            <person name="Shaw S."/>
            <person name="Blin K."/>
            <person name="Weber T."/>
        </authorList>
    </citation>
    <scope>NUCLEOTIDE SEQUENCE</scope>
    <source>
        <strain evidence="3">NBC_00060</strain>
    </source>
</reference>
<proteinExistence type="predicted"/>
<keyword evidence="1" id="KW-0812">Transmembrane</keyword>
<feature type="domain" description="Phosphatidic acid phosphatase type 2/haloperoxidase" evidence="2">
    <location>
        <begin position="87"/>
        <end position="199"/>
    </location>
</feature>
<feature type="transmembrane region" description="Helical" evidence="1">
    <location>
        <begin position="184"/>
        <end position="203"/>
    </location>
</feature>